<evidence type="ECO:0000313" key="3">
    <source>
        <dbReference type="Proteomes" id="UP001217089"/>
    </source>
</evidence>
<keyword evidence="1" id="KW-0732">Signal</keyword>
<dbReference type="Proteomes" id="UP001217089">
    <property type="component" value="Unassembled WGS sequence"/>
</dbReference>
<feature type="signal peptide" evidence="1">
    <location>
        <begin position="1"/>
        <end position="19"/>
    </location>
</feature>
<dbReference type="PANTHER" id="PTHR33748:SF5">
    <property type="entry name" value="GROUND-LIKE DOMAIN-CONTAINING PROTEIN"/>
    <property type="match status" value="1"/>
</dbReference>
<evidence type="ECO:0000313" key="2">
    <source>
        <dbReference type="EMBL" id="KAJ8314542.1"/>
    </source>
</evidence>
<sequence>MMKMETLLIVTSLIAVAYCQTLEWGVGQLPDPQKNPGKCGRYENKKSFVCDPNGILTRKEADTLDWILEAVYNNDTKCSCSAYYCEKNKGRGTIISLALVNKVKRSQGSDNSKEAILYDAELFLNDLQRTTWNHGTCDNDIIILYSAADSVVYTMTGDTPKLKVNPSVIGQVTSEHEQDILNGHIAGGLYHMILDYRNVLMGQYHTRLAKSQEPVGGASQPVWSLASIITLLIGFLLSTRF</sequence>
<dbReference type="InterPro" id="IPR033438">
    <property type="entry name" value="MOLO1"/>
</dbReference>
<reference evidence="2 3" key="1">
    <citation type="submission" date="2022-12" db="EMBL/GenBank/DDBJ databases">
        <title>Chromosome-level genome of Tegillarca granosa.</title>
        <authorList>
            <person name="Kim J."/>
        </authorList>
    </citation>
    <scope>NUCLEOTIDE SEQUENCE [LARGE SCALE GENOMIC DNA]</scope>
    <source>
        <strain evidence="2">Teg-2019</strain>
        <tissue evidence="2">Adductor muscle</tissue>
    </source>
</reference>
<comment type="caution">
    <text evidence="2">The sequence shown here is derived from an EMBL/GenBank/DDBJ whole genome shotgun (WGS) entry which is preliminary data.</text>
</comment>
<gene>
    <name evidence="2" type="ORF">KUTeg_006692</name>
</gene>
<dbReference type="PANTHER" id="PTHR33748">
    <property type="entry name" value="PROTEIN CBG04600"/>
    <property type="match status" value="1"/>
</dbReference>
<dbReference type="Gene3D" id="3.10.310.50">
    <property type="match status" value="1"/>
</dbReference>
<accession>A0ABQ9FB14</accession>
<name>A0ABQ9FB14_TEGGR</name>
<proteinExistence type="predicted"/>
<dbReference type="EMBL" id="JARBDR010000337">
    <property type="protein sequence ID" value="KAJ8314542.1"/>
    <property type="molecule type" value="Genomic_DNA"/>
</dbReference>
<feature type="chain" id="PRO_5045278639" evidence="1">
    <location>
        <begin position="20"/>
        <end position="241"/>
    </location>
</feature>
<dbReference type="Pfam" id="PF17175">
    <property type="entry name" value="MOLO1"/>
    <property type="match status" value="1"/>
</dbReference>
<evidence type="ECO:0000256" key="1">
    <source>
        <dbReference type="SAM" id="SignalP"/>
    </source>
</evidence>
<organism evidence="2 3">
    <name type="scientific">Tegillarca granosa</name>
    <name type="common">Malaysian cockle</name>
    <name type="synonym">Anadara granosa</name>
    <dbReference type="NCBI Taxonomy" id="220873"/>
    <lineage>
        <taxon>Eukaryota</taxon>
        <taxon>Metazoa</taxon>
        <taxon>Spiralia</taxon>
        <taxon>Lophotrochozoa</taxon>
        <taxon>Mollusca</taxon>
        <taxon>Bivalvia</taxon>
        <taxon>Autobranchia</taxon>
        <taxon>Pteriomorphia</taxon>
        <taxon>Arcoida</taxon>
        <taxon>Arcoidea</taxon>
        <taxon>Arcidae</taxon>
        <taxon>Tegillarca</taxon>
    </lineage>
</organism>
<protein>
    <submittedName>
        <fullName evidence="2">Uncharacterized protein</fullName>
    </submittedName>
</protein>
<keyword evidence="3" id="KW-1185">Reference proteome</keyword>